<dbReference type="AlphaFoldDB" id="A0A4Z1JXR6"/>
<gene>
    <name evidence="1" type="ORF">BELL_0070g00130</name>
</gene>
<protein>
    <submittedName>
        <fullName evidence="1">Uncharacterized protein</fullName>
    </submittedName>
</protein>
<proteinExistence type="predicted"/>
<organism evidence="1 2">
    <name type="scientific">Botrytis elliptica</name>
    <dbReference type="NCBI Taxonomy" id="278938"/>
    <lineage>
        <taxon>Eukaryota</taxon>
        <taxon>Fungi</taxon>
        <taxon>Dikarya</taxon>
        <taxon>Ascomycota</taxon>
        <taxon>Pezizomycotina</taxon>
        <taxon>Leotiomycetes</taxon>
        <taxon>Helotiales</taxon>
        <taxon>Sclerotiniaceae</taxon>
        <taxon>Botrytis</taxon>
    </lineage>
</organism>
<sequence length="110" mass="11934">MIIDVDAEVLGKLWMDESMAFTRPVEFGKVGNSTGLLFVSLPINGNITPVVEIGFWVLVQGIKGRCMELRFTSTILSPQPTITPMSSPGMGLESDGLARQRIANVIVVVK</sequence>
<accession>A0A4Z1JXR6</accession>
<reference evidence="1 2" key="1">
    <citation type="submission" date="2017-12" db="EMBL/GenBank/DDBJ databases">
        <title>Comparative genomics of Botrytis spp.</title>
        <authorList>
            <person name="Valero-Jimenez C.A."/>
            <person name="Tapia P."/>
            <person name="Veloso J."/>
            <person name="Silva-Moreno E."/>
            <person name="Staats M."/>
            <person name="Valdes J.H."/>
            <person name="Van Kan J.A.L."/>
        </authorList>
    </citation>
    <scope>NUCLEOTIDE SEQUENCE [LARGE SCALE GENOMIC DNA]</scope>
    <source>
        <strain evidence="1 2">Be9601</strain>
    </source>
</reference>
<name>A0A4Z1JXR6_9HELO</name>
<evidence type="ECO:0000313" key="2">
    <source>
        <dbReference type="Proteomes" id="UP000297229"/>
    </source>
</evidence>
<keyword evidence="2" id="KW-1185">Reference proteome</keyword>
<comment type="caution">
    <text evidence="1">The sequence shown here is derived from an EMBL/GenBank/DDBJ whole genome shotgun (WGS) entry which is preliminary data.</text>
</comment>
<evidence type="ECO:0000313" key="1">
    <source>
        <dbReference type="EMBL" id="TGO78328.1"/>
    </source>
</evidence>
<dbReference type="EMBL" id="PQXM01000070">
    <property type="protein sequence ID" value="TGO78328.1"/>
    <property type="molecule type" value="Genomic_DNA"/>
</dbReference>
<dbReference type="Proteomes" id="UP000297229">
    <property type="component" value="Unassembled WGS sequence"/>
</dbReference>